<evidence type="ECO:0000313" key="2">
    <source>
        <dbReference type="Proteomes" id="UP001172386"/>
    </source>
</evidence>
<name>A0ACC3A7M2_9EURO</name>
<keyword evidence="2" id="KW-1185">Reference proteome</keyword>
<organism evidence="1 2">
    <name type="scientific">Neophaeococcomyces mojaviensis</name>
    <dbReference type="NCBI Taxonomy" id="3383035"/>
    <lineage>
        <taxon>Eukaryota</taxon>
        <taxon>Fungi</taxon>
        <taxon>Dikarya</taxon>
        <taxon>Ascomycota</taxon>
        <taxon>Pezizomycotina</taxon>
        <taxon>Eurotiomycetes</taxon>
        <taxon>Chaetothyriomycetidae</taxon>
        <taxon>Chaetothyriales</taxon>
        <taxon>Chaetothyriales incertae sedis</taxon>
        <taxon>Neophaeococcomyces</taxon>
    </lineage>
</organism>
<proteinExistence type="predicted"/>
<evidence type="ECO:0000313" key="1">
    <source>
        <dbReference type="EMBL" id="KAJ9656670.1"/>
    </source>
</evidence>
<gene>
    <name evidence="1" type="primary">ACE2</name>
    <name evidence="1" type="ORF">H2198_004789</name>
</gene>
<protein>
    <submittedName>
        <fullName evidence="1">Metallothionein expression activator</fullName>
    </submittedName>
</protein>
<dbReference type="Proteomes" id="UP001172386">
    <property type="component" value="Unassembled WGS sequence"/>
</dbReference>
<accession>A0ACC3A7M2</accession>
<sequence length="804" mass="89571">MSNPPSSLQRRQGLHRRQNSTPIAFEAMKVQMPPTNTQRQNVHRRGQSYDISRSPIRRHHQHTGSAVSINTNIGPIHGQQILREAQQQRIARPGHQQQNPQLDTGVAQQCGFFPQPQSLPGTPYTMTMNGFMSIPQDMMHHSQFQDMQMPMSAGPQNAYMLDENSQHYFQAMHQMQEAAHLMNATDRRIPQPELRVQTGVRPYTPTQQIQTAHFPLTPATTPMQQQIQYAKSLQSSPRWRQQDESIVSPRPVSMQKSRSLQGIAEHQEIHQFSDVFDAPALSSAQATSRAIEPVKQKKSIHSKSSSMSSVKHETRSLFGEIPEETPLLEELPQPVLSSSQPPSSPTRPALSPRRMSISDLNLEPGISASIEETNVTLDDIAQFIEGPDPADQKWICKYDDCNKRFGRKENIKSHVQTHLGDRQFRCDHCKKCFVRGHDLKRHAKIHTGTKAYACLCGNAFARHDALTRHRQRGMCIGAFEGIVRKEIKRGRPKKHRPEMDERLDKASRTRRTRENIQSNSQDDIYASSSSSCSMSSWGSPLTQPMDNLSIHGGNPQSPDASYDELFSFPSQAMGMTMQEQMDSVNHVALPPDMFSFTPPASPGFSTGNKPSPSYREFTPAELVSLTEEHQPLPQTMSQLQPSHDILPPQASPRSSQIILDESTSSNQASLPPNMTSFHDFATNDLSSSQHTTIQATTQSTSLPSLSHSSSPPPQEPGSALVFDFSDDAAALRMSTMSNISNLSFGLNNIGKLDSNTQINSTDDDGQPRNEFDSFLDFNDDSQMGMGMGMNMGMDSGDGFFAGMS</sequence>
<comment type="caution">
    <text evidence="1">The sequence shown here is derived from an EMBL/GenBank/DDBJ whole genome shotgun (WGS) entry which is preliminary data.</text>
</comment>
<reference evidence="1" key="1">
    <citation type="submission" date="2022-10" db="EMBL/GenBank/DDBJ databases">
        <title>Culturing micro-colonial fungi from biological soil crusts in the Mojave desert and describing Neophaeococcomyces mojavensis, and introducing the new genera and species Taxawa tesnikishii.</title>
        <authorList>
            <person name="Kurbessoian T."/>
            <person name="Stajich J.E."/>
        </authorList>
    </citation>
    <scope>NUCLEOTIDE SEQUENCE</scope>
    <source>
        <strain evidence="1">JES_112</strain>
    </source>
</reference>
<dbReference type="EMBL" id="JAPDRQ010000074">
    <property type="protein sequence ID" value="KAJ9656670.1"/>
    <property type="molecule type" value="Genomic_DNA"/>
</dbReference>